<evidence type="ECO:0000256" key="7">
    <source>
        <dbReference type="ARBA" id="ARBA00023136"/>
    </source>
</evidence>
<feature type="transmembrane region" description="Helical" evidence="8">
    <location>
        <begin position="114"/>
        <end position="135"/>
    </location>
</feature>
<feature type="transmembrane region" description="Helical" evidence="8">
    <location>
        <begin position="156"/>
        <end position="178"/>
    </location>
</feature>
<evidence type="ECO:0000313" key="9">
    <source>
        <dbReference type="EMBL" id="KAI8577913.1"/>
    </source>
</evidence>
<dbReference type="Pfam" id="PF20398">
    <property type="entry name" value="DUF6691"/>
    <property type="match status" value="1"/>
</dbReference>
<proteinExistence type="predicted"/>
<keyword evidence="10" id="KW-1185">Reference proteome</keyword>
<reference evidence="9" key="1">
    <citation type="submission" date="2021-06" db="EMBL/GenBank/DDBJ databases">
        <authorList>
            <consortium name="DOE Joint Genome Institute"/>
            <person name="Mondo S.J."/>
            <person name="Amses K.R."/>
            <person name="Simmons D.R."/>
            <person name="Longcore J.E."/>
            <person name="Seto K."/>
            <person name="Alves G.H."/>
            <person name="Bonds A.E."/>
            <person name="Quandt C.A."/>
            <person name="Davis W.J."/>
            <person name="Chang Y."/>
            <person name="Letcher P.M."/>
            <person name="Powell M.J."/>
            <person name="Kuo A."/>
            <person name="Labutti K."/>
            <person name="Pangilinan J."/>
            <person name="Andreopoulos W."/>
            <person name="Tritt A."/>
            <person name="Riley R."/>
            <person name="Hundley H."/>
            <person name="Johnson J."/>
            <person name="Lipzen A."/>
            <person name="Barry K."/>
            <person name="Berbee M.L."/>
            <person name="Buchler N.E."/>
            <person name="Grigoriev I.V."/>
            <person name="Spatafora J.W."/>
            <person name="Stajich J.E."/>
            <person name="James T.Y."/>
        </authorList>
    </citation>
    <scope>NUCLEOTIDE SEQUENCE</scope>
    <source>
        <strain evidence="9">AG</strain>
    </source>
</reference>
<evidence type="ECO:0000256" key="3">
    <source>
        <dbReference type="ARBA" id="ARBA00022475"/>
    </source>
</evidence>
<dbReference type="GeneID" id="75915814"/>
<evidence type="ECO:0000256" key="6">
    <source>
        <dbReference type="ARBA" id="ARBA00022989"/>
    </source>
</evidence>
<keyword evidence="4" id="KW-0997">Cell inner membrane</keyword>
<keyword evidence="2" id="KW-0813">Transport</keyword>
<dbReference type="AlphaFoldDB" id="A0AAD5E6B6"/>
<protein>
    <recommendedName>
        <fullName evidence="11">Sulphur transport domain-containing protein</fullName>
    </recommendedName>
</protein>
<dbReference type="PANTHER" id="PTHR30574">
    <property type="entry name" value="INNER MEMBRANE PROTEIN YEDE"/>
    <property type="match status" value="1"/>
</dbReference>
<dbReference type="PANTHER" id="PTHR30574:SF1">
    <property type="entry name" value="SULPHUR TRANSPORT DOMAIN-CONTAINING PROTEIN"/>
    <property type="match status" value="1"/>
</dbReference>
<evidence type="ECO:0000256" key="2">
    <source>
        <dbReference type="ARBA" id="ARBA00022448"/>
    </source>
</evidence>
<comment type="subcellular location">
    <subcellularLocation>
        <location evidence="1">Cell inner membrane</location>
        <topology evidence="1">Multi-pass membrane protein</topology>
    </subcellularLocation>
</comment>
<dbReference type="GO" id="GO:0005886">
    <property type="term" value="C:plasma membrane"/>
    <property type="evidence" value="ECO:0007669"/>
    <property type="project" value="UniProtKB-SubCell"/>
</dbReference>
<evidence type="ECO:0000256" key="4">
    <source>
        <dbReference type="ARBA" id="ARBA00022519"/>
    </source>
</evidence>
<comment type="caution">
    <text evidence="9">The sequence shown here is derived from an EMBL/GenBank/DDBJ whole genome shotgun (WGS) entry which is preliminary data.</text>
</comment>
<evidence type="ECO:0008006" key="11">
    <source>
        <dbReference type="Google" id="ProtNLM"/>
    </source>
</evidence>
<organism evidence="9 10">
    <name type="scientific">Umbelopsis ramanniana AG</name>
    <dbReference type="NCBI Taxonomy" id="1314678"/>
    <lineage>
        <taxon>Eukaryota</taxon>
        <taxon>Fungi</taxon>
        <taxon>Fungi incertae sedis</taxon>
        <taxon>Mucoromycota</taxon>
        <taxon>Mucoromycotina</taxon>
        <taxon>Umbelopsidomycetes</taxon>
        <taxon>Umbelopsidales</taxon>
        <taxon>Umbelopsidaceae</taxon>
        <taxon>Umbelopsis</taxon>
    </lineage>
</organism>
<feature type="transmembrane region" description="Helical" evidence="8">
    <location>
        <begin position="262"/>
        <end position="281"/>
    </location>
</feature>
<keyword evidence="5 8" id="KW-0812">Transmembrane</keyword>
<keyword evidence="6 8" id="KW-1133">Transmembrane helix</keyword>
<dbReference type="EMBL" id="MU620935">
    <property type="protein sequence ID" value="KAI8577913.1"/>
    <property type="molecule type" value="Genomic_DNA"/>
</dbReference>
<dbReference type="RefSeq" id="XP_051442917.1">
    <property type="nucleotide sequence ID" value="XM_051590471.1"/>
</dbReference>
<dbReference type="InterPro" id="IPR046513">
    <property type="entry name" value="DUF6691"/>
</dbReference>
<accession>A0AAD5E6B6</accession>
<evidence type="ECO:0000256" key="8">
    <source>
        <dbReference type="SAM" id="Phobius"/>
    </source>
</evidence>
<dbReference type="InterPro" id="IPR007272">
    <property type="entry name" value="Sulf_transp_TsuA/YedE"/>
</dbReference>
<reference evidence="9" key="2">
    <citation type="journal article" date="2022" name="Proc. Natl. Acad. Sci. U.S.A.">
        <title>Diploid-dominant life cycles characterize the early evolution of Fungi.</title>
        <authorList>
            <person name="Amses K.R."/>
            <person name="Simmons D.R."/>
            <person name="Longcore J.E."/>
            <person name="Mondo S.J."/>
            <person name="Seto K."/>
            <person name="Jeronimo G.H."/>
            <person name="Bonds A.E."/>
            <person name="Quandt C.A."/>
            <person name="Davis W.J."/>
            <person name="Chang Y."/>
            <person name="Federici B.A."/>
            <person name="Kuo A."/>
            <person name="LaButti K."/>
            <person name="Pangilinan J."/>
            <person name="Andreopoulos W."/>
            <person name="Tritt A."/>
            <person name="Riley R."/>
            <person name="Hundley H."/>
            <person name="Johnson J."/>
            <person name="Lipzen A."/>
            <person name="Barry K."/>
            <person name="Lang B.F."/>
            <person name="Cuomo C.A."/>
            <person name="Buchler N.E."/>
            <person name="Grigoriev I.V."/>
            <person name="Spatafora J.W."/>
            <person name="Stajich J.E."/>
            <person name="James T.Y."/>
        </authorList>
    </citation>
    <scope>NUCLEOTIDE SEQUENCE</scope>
    <source>
        <strain evidence="9">AG</strain>
    </source>
</reference>
<dbReference type="Proteomes" id="UP001206595">
    <property type="component" value="Unassembled WGS sequence"/>
</dbReference>
<keyword evidence="3" id="KW-1003">Cell membrane</keyword>
<name>A0AAD5E6B6_UMBRA</name>
<evidence type="ECO:0000313" key="10">
    <source>
        <dbReference type="Proteomes" id="UP001206595"/>
    </source>
</evidence>
<sequence length="356" mass="37675">MFTPLLYFETVSTGFATPKSRSQSKTKNQAGVLESSLSIMFTPVQSLLGGSLLFASTTALAAYNGKVAGISGIVNGLVWGDSTPSRLFFILGMAATAVTLRFGTSNGATQNIPVFPFSMAKALIAGLLVGAGTKLGSGCTSGHMLCGIARFSKRSIVASATFFTTGVITVYLTGGVPYRYGTSYPSNDELGQILGCIAVAATIFKLLPTILKNKVNNATSQVVVSFFSGLTFALGLYFSGMTNADKVRGFLDLTRPQRWDPSLMMVVFGGLVPNTIAYQFFLKNEAKPEFNASFDWPTKKNIDSKLVIGSALFGIGWGLCGVCPGPGLVTLFARPSLNIAAFWASYLLGSRAVQNI</sequence>
<gene>
    <name evidence="9" type="ORF">K450DRAFT_249858</name>
</gene>
<dbReference type="Pfam" id="PF04143">
    <property type="entry name" value="Sulf_transp"/>
    <property type="match status" value="1"/>
</dbReference>
<feature type="transmembrane region" description="Helical" evidence="8">
    <location>
        <begin position="302"/>
        <end position="319"/>
    </location>
</feature>
<feature type="transmembrane region" description="Helical" evidence="8">
    <location>
        <begin position="190"/>
        <end position="211"/>
    </location>
</feature>
<evidence type="ECO:0000256" key="5">
    <source>
        <dbReference type="ARBA" id="ARBA00022692"/>
    </source>
</evidence>
<keyword evidence="7 8" id="KW-0472">Membrane</keyword>
<feature type="transmembrane region" description="Helical" evidence="8">
    <location>
        <begin position="223"/>
        <end position="242"/>
    </location>
</feature>
<evidence type="ECO:0000256" key="1">
    <source>
        <dbReference type="ARBA" id="ARBA00004429"/>
    </source>
</evidence>
<feature type="transmembrane region" description="Helical" evidence="8">
    <location>
        <begin position="84"/>
        <end position="102"/>
    </location>
</feature>